<dbReference type="InterPro" id="IPR003598">
    <property type="entry name" value="Ig_sub2"/>
</dbReference>
<dbReference type="Ensembl" id="ENSENLT00000004957.1">
    <property type="protein sequence ID" value="ENSENLP00000004702.1"/>
    <property type="gene ID" value="ENSENLG00000002330.1"/>
</dbReference>
<dbReference type="PANTHER" id="PTHR47633">
    <property type="entry name" value="IMMUNOGLOBULIN"/>
    <property type="match status" value="1"/>
</dbReference>
<dbReference type="InterPro" id="IPR036179">
    <property type="entry name" value="Ig-like_dom_sf"/>
</dbReference>
<dbReference type="SMART" id="SM00409">
    <property type="entry name" value="IG"/>
    <property type="match status" value="2"/>
</dbReference>
<keyword evidence="3" id="KW-1185">Reference proteome</keyword>
<reference evidence="2" key="3">
    <citation type="submission" date="2025-09" db="UniProtKB">
        <authorList>
            <consortium name="Ensembl"/>
        </authorList>
    </citation>
    <scope>IDENTIFICATION</scope>
</reference>
<reference evidence="2" key="2">
    <citation type="submission" date="2025-08" db="UniProtKB">
        <authorList>
            <consortium name="Ensembl"/>
        </authorList>
    </citation>
    <scope>IDENTIFICATION</scope>
</reference>
<dbReference type="InterPro" id="IPR013098">
    <property type="entry name" value="Ig_I-set"/>
</dbReference>
<evidence type="ECO:0000313" key="3">
    <source>
        <dbReference type="Proteomes" id="UP000472264"/>
    </source>
</evidence>
<dbReference type="AlphaFoldDB" id="A0A665TF87"/>
<dbReference type="InterPro" id="IPR007110">
    <property type="entry name" value="Ig-like_dom"/>
</dbReference>
<evidence type="ECO:0000313" key="2">
    <source>
        <dbReference type="Ensembl" id="ENSENLP00000004702.1"/>
    </source>
</evidence>
<dbReference type="CDD" id="cd00096">
    <property type="entry name" value="Ig"/>
    <property type="match status" value="1"/>
</dbReference>
<feature type="domain" description="Ig-like" evidence="1">
    <location>
        <begin position="87"/>
        <end position="180"/>
    </location>
</feature>
<dbReference type="Pfam" id="PF07679">
    <property type="entry name" value="I-set"/>
    <property type="match status" value="2"/>
</dbReference>
<dbReference type="FunFam" id="2.60.40.10:FF:000022">
    <property type="entry name" value="Cardiac titin"/>
    <property type="match status" value="2"/>
</dbReference>
<dbReference type="Proteomes" id="UP000472264">
    <property type="component" value="Chromosome 21"/>
</dbReference>
<dbReference type="InterPro" id="IPR003599">
    <property type="entry name" value="Ig_sub"/>
</dbReference>
<dbReference type="InterPro" id="IPR013783">
    <property type="entry name" value="Ig-like_fold"/>
</dbReference>
<dbReference type="PROSITE" id="PS50835">
    <property type="entry name" value="IG_LIKE"/>
    <property type="match status" value="2"/>
</dbReference>
<accession>A0A665TF87</accession>
<name>A0A665TF87_ECHNA</name>
<feature type="domain" description="Ig-like" evidence="1">
    <location>
        <begin position="1"/>
        <end position="60"/>
    </location>
</feature>
<sequence>MTVSWLKDNHELKEAENIQITYENRTALLHITNLQSKHGGKYSCQAQNQAGSQTCSAVLTVKGLFKILKMVKDSSSYTCIAKNKAGTVHCTADSKKPESMNVLPGSKVQFNVLLSGTPALTIKWFKDKKEIVTDGHNYKRSFSDSVAVLELLSASFDDDGVYTCEAQNDAGSVSCSSTLSVKGQPLSFYAV</sequence>
<dbReference type="SMART" id="SM00408">
    <property type="entry name" value="IGc2"/>
    <property type="match status" value="1"/>
</dbReference>
<evidence type="ECO:0000259" key="1">
    <source>
        <dbReference type="PROSITE" id="PS50835"/>
    </source>
</evidence>
<organism evidence="2 3">
    <name type="scientific">Echeneis naucrates</name>
    <name type="common">Live sharksucker</name>
    <dbReference type="NCBI Taxonomy" id="173247"/>
    <lineage>
        <taxon>Eukaryota</taxon>
        <taxon>Metazoa</taxon>
        <taxon>Chordata</taxon>
        <taxon>Craniata</taxon>
        <taxon>Vertebrata</taxon>
        <taxon>Euteleostomi</taxon>
        <taxon>Actinopterygii</taxon>
        <taxon>Neopterygii</taxon>
        <taxon>Teleostei</taxon>
        <taxon>Neoteleostei</taxon>
        <taxon>Acanthomorphata</taxon>
        <taxon>Carangaria</taxon>
        <taxon>Carangiformes</taxon>
        <taxon>Echeneidae</taxon>
        <taxon>Echeneis</taxon>
    </lineage>
</organism>
<dbReference type="Gene3D" id="2.60.40.10">
    <property type="entry name" value="Immunoglobulins"/>
    <property type="match status" value="2"/>
</dbReference>
<reference evidence="2" key="1">
    <citation type="submission" date="2021-04" db="EMBL/GenBank/DDBJ databases">
        <authorList>
            <consortium name="Wellcome Sanger Institute Data Sharing"/>
        </authorList>
    </citation>
    <scope>NUCLEOTIDE SEQUENCE [LARGE SCALE GENOMIC DNA]</scope>
</reference>
<dbReference type="SUPFAM" id="SSF48726">
    <property type="entry name" value="Immunoglobulin"/>
    <property type="match status" value="2"/>
</dbReference>
<protein>
    <recommendedName>
        <fullName evidence="1">Ig-like domain-containing protein</fullName>
    </recommendedName>
</protein>
<proteinExistence type="predicted"/>